<dbReference type="EMBL" id="JAPNUD010000195">
    <property type="protein sequence ID" value="MDA0646426.1"/>
    <property type="molecule type" value="Genomic_DNA"/>
</dbReference>
<evidence type="ECO:0000313" key="2">
    <source>
        <dbReference type="Proteomes" id="UP001212498"/>
    </source>
</evidence>
<comment type="caution">
    <text evidence="1">The sequence shown here is derived from an EMBL/GenBank/DDBJ whole genome shotgun (WGS) entry which is preliminary data.</text>
</comment>
<organism evidence="1 2">
    <name type="scientific">Nonomuraea ferruginea</name>
    <dbReference type="NCBI Taxonomy" id="46174"/>
    <lineage>
        <taxon>Bacteria</taxon>
        <taxon>Bacillati</taxon>
        <taxon>Actinomycetota</taxon>
        <taxon>Actinomycetes</taxon>
        <taxon>Streptosporangiales</taxon>
        <taxon>Streptosporangiaceae</taxon>
        <taxon>Nonomuraea</taxon>
    </lineage>
</organism>
<name>A0ABT4TA91_9ACTN</name>
<reference evidence="1 2" key="1">
    <citation type="submission" date="2022-11" db="EMBL/GenBank/DDBJ databases">
        <title>Nonomuraea corallina sp. nov., a new species of the genus Nonomuraea isolated from sea side sediment in Thai sea.</title>
        <authorList>
            <person name="Ngamcharungchit C."/>
            <person name="Matsumoto A."/>
            <person name="Suriyachadkun C."/>
            <person name="Panbangred W."/>
            <person name="Inahashi Y."/>
            <person name="Intra B."/>
        </authorList>
    </citation>
    <scope>NUCLEOTIDE SEQUENCE [LARGE SCALE GENOMIC DNA]</scope>
    <source>
        <strain evidence="1 2">DSM 43553</strain>
    </source>
</reference>
<accession>A0ABT4TA91</accession>
<proteinExistence type="predicted"/>
<dbReference type="Proteomes" id="UP001212498">
    <property type="component" value="Unassembled WGS sequence"/>
</dbReference>
<evidence type="ECO:0000313" key="1">
    <source>
        <dbReference type="EMBL" id="MDA0646426.1"/>
    </source>
</evidence>
<protein>
    <submittedName>
        <fullName evidence="1">Uncharacterized protein</fullName>
    </submittedName>
</protein>
<dbReference type="RefSeq" id="WP_271279732.1">
    <property type="nucleotide sequence ID" value="NZ_BAABFD010000026.1"/>
</dbReference>
<sequence length="111" mass="12508">MDDSTYEARILCTSDGEPFEALIVTSWRVTAAARRTSVRFASGAELLLDHHAVAGYLVQNGRITENFGTDGSVPRRESHYIGLYHRLLVDRRPLMPREQSSLLHNVLLRGE</sequence>
<gene>
    <name evidence="1" type="ORF">OUY24_37855</name>
</gene>
<keyword evidence="2" id="KW-1185">Reference proteome</keyword>